<keyword evidence="17" id="KW-1185">Reference proteome</keyword>
<protein>
    <recommendedName>
        <fullName evidence="15">Protein kinase domain-containing protein</fullName>
    </recommendedName>
</protein>
<evidence type="ECO:0000256" key="4">
    <source>
        <dbReference type="ARBA" id="ARBA00022692"/>
    </source>
</evidence>
<evidence type="ECO:0000256" key="12">
    <source>
        <dbReference type="PROSITE-ProRule" id="PRU10141"/>
    </source>
</evidence>
<dbReference type="SUPFAM" id="SSF56112">
    <property type="entry name" value="Protein kinase-like (PK-like)"/>
    <property type="match status" value="2"/>
</dbReference>
<dbReference type="CDD" id="cd14066">
    <property type="entry name" value="STKc_IRAK"/>
    <property type="match status" value="1"/>
</dbReference>
<keyword evidence="8 12" id="KW-0067">ATP-binding</keyword>
<dbReference type="Pfam" id="PF07714">
    <property type="entry name" value="PK_Tyr_Ser-Thr"/>
    <property type="match status" value="2"/>
</dbReference>
<dbReference type="PANTHER" id="PTHR27003">
    <property type="entry name" value="OS07G0166700 PROTEIN"/>
    <property type="match status" value="1"/>
</dbReference>
<evidence type="ECO:0000256" key="9">
    <source>
        <dbReference type="ARBA" id="ARBA00022989"/>
    </source>
</evidence>
<dbReference type="InterPro" id="IPR045272">
    <property type="entry name" value="ANXUR1/2-like"/>
</dbReference>
<evidence type="ECO:0000256" key="3">
    <source>
        <dbReference type="ARBA" id="ARBA00022679"/>
    </source>
</evidence>
<dbReference type="FunFam" id="2.60.120.430:FF:000003">
    <property type="entry name" value="FERONIA receptor-like kinase"/>
    <property type="match status" value="1"/>
</dbReference>
<keyword evidence="7" id="KW-0418">Kinase</keyword>
<dbReference type="EMBL" id="SDRB02011452">
    <property type="protein sequence ID" value="THG01263.1"/>
    <property type="molecule type" value="Genomic_DNA"/>
</dbReference>
<dbReference type="Gene3D" id="3.30.200.20">
    <property type="entry name" value="Phosphorylase Kinase, domain 1"/>
    <property type="match status" value="2"/>
</dbReference>
<evidence type="ECO:0000256" key="5">
    <source>
        <dbReference type="ARBA" id="ARBA00022729"/>
    </source>
</evidence>
<keyword evidence="4" id="KW-0812">Transmembrane</keyword>
<comment type="subcellular location">
    <subcellularLocation>
        <location evidence="1">Membrane</location>
        <topology evidence="1">Single-pass type I membrane protein</topology>
    </subcellularLocation>
</comment>
<dbReference type="SMART" id="SM00220">
    <property type="entry name" value="S_TKc"/>
    <property type="match status" value="1"/>
</dbReference>
<evidence type="ECO:0000256" key="6">
    <source>
        <dbReference type="ARBA" id="ARBA00022741"/>
    </source>
</evidence>
<feature type="signal peptide" evidence="14">
    <location>
        <begin position="1"/>
        <end position="26"/>
    </location>
</feature>
<feature type="binding site" evidence="12">
    <location>
        <position position="542"/>
    </location>
    <ligand>
        <name>ATP</name>
        <dbReference type="ChEBI" id="CHEBI:30616"/>
    </ligand>
</feature>
<dbReference type="GO" id="GO:0004714">
    <property type="term" value="F:transmembrane receptor protein tyrosine kinase activity"/>
    <property type="evidence" value="ECO:0007669"/>
    <property type="project" value="InterPro"/>
</dbReference>
<evidence type="ECO:0000256" key="13">
    <source>
        <dbReference type="SAM" id="MobiDB-lite"/>
    </source>
</evidence>
<dbReference type="InterPro" id="IPR008271">
    <property type="entry name" value="Ser/Thr_kinase_AS"/>
</dbReference>
<evidence type="ECO:0000256" key="11">
    <source>
        <dbReference type="ARBA" id="ARBA00023180"/>
    </source>
</evidence>
<dbReference type="FunFam" id="1.10.510.10:FF:000876">
    <property type="entry name" value="Receptor-like protein kinase FERONIA"/>
    <property type="match status" value="1"/>
</dbReference>
<dbReference type="Gene3D" id="1.10.510.10">
    <property type="entry name" value="Transferase(Phosphotransferase) domain 1"/>
    <property type="match status" value="2"/>
</dbReference>
<feature type="compositionally biased region" description="Polar residues" evidence="13">
    <location>
        <begin position="925"/>
        <end position="939"/>
    </location>
</feature>
<evidence type="ECO:0000256" key="1">
    <source>
        <dbReference type="ARBA" id="ARBA00004479"/>
    </source>
</evidence>
<keyword evidence="3" id="KW-0808">Transferase</keyword>
<keyword evidence="11" id="KW-0325">Glycoprotein</keyword>
<dbReference type="GO" id="GO:0009506">
    <property type="term" value="C:plasmodesma"/>
    <property type="evidence" value="ECO:0007669"/>
    <property type="project" value="TreeGrafter"/>
</dbReference>
<evidence type="ECO:0000256" key="8">
    <source>
        <dbReference type="ARBA" id="ARBA00022840"/>
    </source>
</evidence>
<dbReference type="FunFam" id="3.30.200.20:FF:000645">
    <property type="entry name" value="Receptor-like protein kinase FERONIA"/>
    <property type="match status" value="1"/>
</dbReference>
<dbReference type="PROSITE" id="PS00108">
    <property type="entry name" value="PROTEIN_KINASE_ST"/>
    <property type="match status" value="1"/>
</dbReference>
<dbReference type="InterPro" id="IPR017441">
    <property type="entry name" value="Protein_kinase_ATP_BS"/>
</dbReference>
<evidence type="ECO:0000256" key="7">
    <source>
        <dbReference type="ARBA" id="ARBA00022777"/>
    </source>
</evidence>
<evidence type="ECO:0000256" key="10">
    <source>
        <dbReference type="ARBA" id="ARBA00023136"/>
    </source>
</evidence>
<feature type="domain" description="Protein kinase" evidence="15">
    <location>
        <begin position="980"/>
        <end position="1253"/>
    </location>
</feature>
<name>A0A4S4DEZ7_CAMSN</name>
<dbReference type="FunFam" id="2.60.120.430:FF:000007">
    <property type="entry name" value="FERONIA receptor-like kinase"/>
    <property type="match status" value="1"/>
</dbReference>
<dbReference type="GO" id="GO:0005886">
    <property type="term" value="C:plasma membrane"/>
    <property type="evidence" value="ECO:0007669"/>
    <property type="project" value="TreeGrafter"/>
</dbReference>
<evidence type="ECO:0000313" key="16">
    <source>
        <dbReference type="EMBL" id="THG01263.1"/>
    </source>
</evidence>
<dbReference type="Gene3D" id="2.60.120.430">
    <property type="entry name" value="Galactose-binding lectin"/>
    <property type="match status" value="2"/>
</dbReference>
<organism evidence="16 17">
    <name type="scientific">Camellia sinensis var. sinensis</name>
    <name type="common">China tea</name>
    <dbReference type="NCBI Taxonomy" id="542762"/>
    <lineage>
        <taxon>Eukaryota</taxon>
        <taxon>Viridiplantae</taxon>
        <taxon>Streptophyta</taxon>
        <taxon>Embryophyta</taxon>
        <taxon>Tracheophyta</taxon>
        <taxon>Spermatophyta</taxon>
        <taxon>Magnoliopsida</taxon>
        <taxon>eudicotyledons</taxon>
        <taxon>Gunneridae</taxon>
        <taxon>Pentapetalae</taxon>
        <taxon>asterids</taxon>
        <taxon>Ericales</taxon>
        <taxon>Theaceae</taxon>
        <taxon>Camellia</taxon>
    </lineage>
</organism>
<evidence type="ECO:0000313" key="17">
    <source>
        <dbReference type="Proteomes" id="UP000306102"/>
    </source>
</evidence>
<keyword evidence="2" id="KW-0723">Serine/threonine-protein kinase</keyword>
<feature type="region of interest" description="Disordered" evidence="13">
    <location>
        <begin position="900"/>
        <end position="944"/>
    </location>
</feature>
<keyword evidence="6 12" id="KW-0547">Nucleotide-binding</keyword>
<dbReference type="GO" id="GO:0005524">
    <property type="term" value="F:ATP binding"/>
    <property type="evidence" value="ECO:0007669"/>
    <property type="project" value="UniProtKB-UniRule"/>
</dbReference>
<dbReference type="InterPro" id="IPR024788">
    <property type="entry name" value="Malectin-like_Carb-bd_dom"/>
</dbReference>
<dbReference type="Pfam" id="PF12819">
    <property type="entry name" value="Malectin_like"/>
    <property type="match status" value="1"/>
</dbReference>
<dbReference type="InterPro" id="IPR011009">
    <property type="entry name" value="Kinase-like_dom_sf"/>
</dbReference>
<feature type="domain" description="Protein kinase" evidence="15">
    <location>
        <begin position="513"/>
        <end position="793"/>
    </location>
</feature>
<feature type="chain" id="PRO_5020883791" description="Protein kinase domain-containing protein" evidence="14">
    <location>
        <begin position="27"/>
        <end position="1400"/>
    </location>
</feature>
<dbReference type="InterPro" id="IPR001245">
    <property type="entry name" value="Ser-Thr/Tyr_kinase_cat_dom"/>
</dbReference>
<gene>
    <name evidence="16" type="ORF">TEA_024527</name>
</gene>
<comment type="caution">
    <text evidence="16">The sequence shown here is derived from an EMBL/GenBank/DDBJ whole genome shotgun (WGS) entry which is preliminary data.</text>
</comment>
<reference evidence="16 17" key="1">
    <citation type="journal article" date="2018" name="Proc. Natl. Acad. Sci. U.S.A.">
        <title>Draft genome sequence of Camellia sinensis var. sinensis provides insights into the evolution of the tea genome and tea quality.</title>
        <authorList>
            <person name="Wei C."/>
            <person name="Yang H."/>
            <person name="Wang S."/>
            <person name="Zhao J."/>
            <person name="Liu C."/>
            <person name="Gao L."/>
            <person name="Xia E."/>
            <person name="Lu Y."/>
            <person name="Tai Y."/>
            <person name="She G."/>
            <person name="Sun J."/>
            <person name="Cao H."/>
            <person name="Tong W."/>
            <person name="Gao Q."/>
            <person name="Li Y."/>
            <person name="Deng W."/>
            <person name="Jiang X."/>
            <person name="Wang W."/>
            <person name="Chen Q."/>
            <person name="Zhang S."/>
            <person name="Li H."/>
            <person name="Wu J."/>
            <person name="Wang P."/>
            <person name="Li P."/>
            <person name="Shi C."/>
            <person name="Zheng F."/>
            <person name="Jian J."/>
            <person name="Huang B."/>
            <person name="Shan D."/>
            <person name="Shi M."/>
            <person name="Fang C."/>
            <person name="Yue Y."/>
            <person name="Li F."/>
            <person name="Li D."/>
            <person name="Wei S."/>
            <person name="Han B."/>
            <person name="Jiang C."/>
            <person name="Yin Y."/>
            <person name="Xia T."/>
            <person name="Zhang Z."/>
            <person name="Bennetzen J.L."/>
            <person name="Zhao S."/>
            <person name="Wan X."/>
        </authorList>
    </citation>
    <scope>NUCLEOTIDE SEQUENCE [LARGE SCALE GENOMIC DNA]</scope>
    <source>
        <strain evidence="17">cv. Shuchazao</strain>
        <tissue evidence="16">Leaf</tissue>
    </source>
</reference>
<evidence type="ECO:0000259" key="15">
    <source>
        <dbReference type="PROSITE" id="PS50011"/>
    </source>
</evidence>
<dbReference type="PANTHER" id="PTHR27003:SF467">
    <property type="entry name" value="PROTEIN KINASE DOMAIN-CONTAINING PROTEIN"/>
    <property type="match status" value="1"/>
</dbReference>
<keyword evidence="5 14" id="KW-0732">Signal</keyword>
<feature type="compositionally biased region" description="Basic and acidic residues" evidence="13">
    <location>
        <begin position="877"/>
        <end position="886"/>
    </location>
</feature>
<evidence type="ECO:0000256" key="2">
    <source>
        <dbReference type="ARBA" id="ARBA00022527"/>
    </source>
</evidence>
<dbReference type="PROSITE" id="PS50011">
    <property type="entry name" value="PROTEIN_KINASE_DOM"/>
    <property type="match status" value="2"/>
</dbReference>
<keyword evidence="10" id="KW-0472">Membrane</keyword>
<feature type="compositionally biased region" description="Polar residues" evidence="13">
    <location>
        <begin position="864"/>
        <end position="876"/>
    </location>
</feature>
<feature type="region of interest" description="Disordered" evidence="13">
    <location>
        <begin position="864"/>
        <end position="886"/>
    </location>
</feature>
<proteinExistence type="predicted"/>
<evidence type="ECO:0000256" key="14">
    <source>
        <dbReference type="SAM" id="SignalP"/>
    </source>
</evidence>
<dbReference type="STRING" id="542762.A0A4S4DEZ7"/>
<dbReference type="GO" id="GO:0004674">
    <property type="term" value="F:protein serine/threonine kinase activity"/>
    <property type="evidence" value="ECO:0007669"/>
    <property type="project" value="UniProtKB-KW"/>
</dbReference>
<dbReference type="PROSITE" id="PS00107">
    <property type="entry name" value="PROTEIN_KINASE_ATP"/>
    <property type="match status" value="1"/>
</dbReference>
<dbReference type="InterPro" id="IPR000719">
    <property type="entry name" value="Prot_kinase_dom"/>
</dbReference>
<accession>A0A4S4DEZ7</accession>
<sequence>MFWSTRRTYLIRPIFFFLHHLILTTANSSPTPYYYPVDDIAVNCGSFGNSIALDGREWTGDTGSQSTFSRHPNEKSVTSQVLQSLSVDPIPYLTVRISHSRFAYTFQVSPGQKFIRLHFYPALYPGFERSKAFFTVKAGAYTLLSNFSASLTADELGLKSFAKEFCVNIEENQALSITFSPSPSSTSDSIYAFVNGIEITSMPTGLYYTPDGNPGAHVVGQKHRFHIDNSTALELVQRLNIGGSSILSVEDWGMFRGWSRDFNYLLESGVSPVTTSIPIKYTNIPTYAAPQKVYQTAWSMDPNRQANNMCNLTWKLPVDMGFRYLVRLHFCELDYGIKESGQREFGIYINNKTAEAHADLIKWSGGNGVAVYRDYVVMVDGNRVEGKRDLLIALQPQYYESRSKYNIGAVLNGLEVFKLSNPDNSLAGQNPEPVAYSARSTTPMLRKLLSPFRNGNAIVSGLIILITSLNIIVFQLRLWAENVGQKEKTASSRSEELCRRFSLAEIQLATNDFDDALTIGDGGFGKVYKGLIDKGATVVAVKRLKSMSKQGAEEFWTEIKMLSDLRHTHLVALIGYCNDGQEMILVYEYMVHGSLADHLHKISRNSISPLPWEQRLNICIGAARGLEYLHTGAQHRVIHRDVKTSNILLDENWEAKISDFGLSKMSGNNTNQSSTYVVTDVKGTLGYLDAEYFLTHRLTRKSDVYAFGVVLFEVLSGRPAVDKRFEGEERSLALWAQRCIKEGKLDQMIDPSIKSQISPHCLKVVAEVAIRCLHNRPNERPRMSDVVQRLEFALASQDQSAYSSTDIEGEQGEEVINFSMVVNMPIDRLTEGEEEEEKEQEEEVIDISGPDKKCVDEIKQLISTQQPTGSPVSVQESKADMPKERANKKTITTVVQSIAKGIDRRRRKTKPKDSSSGSLRWWSRARSTTEVKPSVSPESSHCEKPLPALPDSPCNEPLLPVLPCRRFNLTEIRAATNNFHRNLVIQYGGPGGEIFRGYIDDGKLQVAIERCTKQSENKFHEEVEVRSRVHHLHIVSFIGYCNDCDETILVYEYAVKGNLSNHLNRGGKDPLPWKKRLEISIGAAQGLQDLHTSSQEPIIHGNLKSTNILLDEKWVAKVSGLKVSKSDPNNMTRSIVTTVVMQTLGYMDPQYLLSGRLTTKSDVYSFGVVLLEVLCAREPLCPHLNRNQENLVHWFKSSIQKKTIERIIDPYLIGKIAPKCLREFVRIAERCLLFRGVERPLMDNVVTSLQLALQLQETAGDDINFGKPDDPPEKFHKAAICLGRQTASVQNSCGLRRKKRKKKGQLEGFTSFTRLHRHKAATVSKRNSKSVIYRPTAAAIALSDLSEGATSPNNHLLEEAKATLQLGKSLGINFNGKEDVVLNKIFELELQDKERINKEG</sequence>
<dbReference type="Proteomes" id="UP000306102">
    <property type="component" value="Unassembled WGS sequence"/>
</dbReference>
<keyword evidence="9" id="KW-1133">Transmembrane helix</keyword>